<dbReference type="Pfam" id="PF00169">
    <property type="entry name" value="PH"/>
    <property type="match status" value="1"/>
</dbReference>
<reference evidence="4" key="1">
    <citation type="submission" date="2023-08" db="EMBL/GenBank/DDBJ databases">
        <title>Reference Genome Resource for the Citrus Pathogen Phytophthora citrophthora.</title>
        <authorList>
            <person name="Moller H."/>
            <person name="Coetzee B."/>
            <person name="Rose L.J."/>
            <person name="Van Niekerk J.M."/>
        </authorList>
    </citation>
    <scope>NUCLEOTIDE SEQUENCE</scope>
    <source>
        <strain evidence="4">STE-U-9442</strain>
    </source>
</reference>
<organism evidence="4 5">
    <name type="scientific">Phytophthora citrophthora</name>
    <dbReference type="NCBI Taxonomy" id="4793"/>
    <lineage>
        <taxon>Eukaryota</taxon>
        <taxon>Sar</taxon>
        <taxon>Stramenopiles</taxon>
        <taxon>Oomycota</taxon>
        <taxon>Peronosporomycetes</taxon>
        <taxon>Peronosporales</taxon>
        <taxon>Peronosporaceae</taxon>
        <taxon>Phytophthora</taxon>
    </lineage>
</organism>
<evidence type="ECO:0000313" key="5">
    <source>
        <dbReference type="Proteomes" id="UP001259832"/>
    </source>
</evidence>
<keyword evidence="5" id="KW-1185">Reference proteome</keyword>
<feature type="compositionally biased region" description="Polar residues" evidence="1">
    <location>
        <begin position="616"/>
        <end position="627"/>
    </location>
</feature>
<name>A0AAD9GDS6_9STRA</name>
<dbReference type="AlphaFoldDB" id="A0AAD9GDS6"/>
<dbReference type="GO" id="GO:0031410">
    <property type="term" value="C:cytoplasmic vesicle"/>
    <property type="evidence" value="ECO:0007669"/>
    <property type="project" value="UniProtKB-ARBA"/>
</dbReference>
<dbReference type="Pfam" id="PF00566">
    <property type="entry name" value="RabGAP-TBC"/>
    <property type="match status" value="1"/>
</dbReference>
<dbReference type="PANTHER" id="PTHR47219">
    <property type="entry name" value="RAB GTPASE-ACTIVATING PROTEIN 1-LIKE"/>
    <property type="match status" value="1"/>
</dbReference>
<feature type="compositionally biased region" description="Low complexity" evidence="1">
    <location>
        <begin position="695"/>
        <end position="715"/>
    </location>
</feature>
<feature type="region of interest" description="Disordered" evidence="1">
    <location>
        <begin position="664"/>
        <end position="728"/>
    </location>
</feature>
<dbReference type="InterPro" id="IPR011993">
    <property type="entry name" value="PH-like_dom_sf"/>
</dbReference>
<dbReference type="Proteomes" id="UP001259832">
    <property type="component" value="Unassembled WGS sequence"/>
</dbReference>
<dbReference type="SUPFAM" id="SSF50729">
    <property type="entry name" value="PH domain-like"/>
    <property type="match status" value="1"/>
</dbReference>
<dbReference type="SMART" id="SM00164">
    <property type="entry name" value="TBC"/>
    <property type="match status" value="1"/>
</dbReference>
<dbReference type="GO" id="GO:0016192">
    <property type="term" value="P:vesicle-mediated transport"/>
    <property type="evidence" value="ECO:0007669"/>
    <property type="project" value="UniProtKB-ARBA"/>
</dbReference>
<evidence type="ECO:0000259" key="3">
    <source>
        <dbReference type="PROSITE" id="PS50086"/>
    </source>
</evidence>
<feature type="compositionally biased region" description="Basic residues" evidence="1">
    <location>
        <begin position="576"/>
        <end position="587"/>
    </location>
</feature>
<feature type="compositionally biased region" description="Basic and acidic residues" evidence="1">
    <location>
        <begin position="640"/>
        <end position="649"/>
    </location>
</feature>
<dbReference type="SUPFAM" id="SSF47923">
    <property type="entry name" value="Ypt/Rab-GAP domain of gyp1p"/>
    <property type="match status" value="2"/>
</dbReference>
<dbReference type="InterPro" id="IPR035969">
    <property type="entry name" value="Rab-GAP_TBC_sf"/>
</dbReference>
<dbReference type="EMBL" id="JASMQC010000021">
    <property type="protein sequence ID" value="KAK1936554.1"/>
    <property type="molecule type" value="Genomic_DNA"/>
</dbReference>
<dbReference type="Gene3D" id="1.10.472.80">
    <property type="entry name" value="Ypt/Rab-GAP domain of gyp1p, domain 3"/>
    <property type="match status" value="1"/>
</dbReference>
<dbReference type="SMART" id="SM00233">
    <property type="entry name" value="PH"/>
    <property type="match status" value="1"/>
</dbReference>
<evidence type="ECO:0000259" key="2">
    <source>
        <dbReference type="PROSITE" id="PS50003"/>
    </source>
</evidence>
<dbReference type="FunFam" id="1.10.472.80:FF:000006">
    <property type="entry name" value="TBC1 domain family member 14"/>
    <property type="match status" value="1"/>
</dbReference>
<dbReference type="Gene3D" id="1.10.8.270">
    <property type="entry name" value="putative rabgap domain of human tbc1 domain family member 14 like domains"/>
    <property type="match status" value="1"/>
</dbReference>
<dbReference type="GO" id="GO:0031267">
    <property type="term" value="F:small GTPase binding"/>
    <property type="evidence" value="ECO:0007669"/>
    <property type="project" value="TreeGrafter"/>
</dbReference>
<feature type="compositionally biased region" description="Basic residues" evidence="1">
    <location>
        <begin position="121"/>
        <end position="131"/>
    </location>
</feature>
<dbReference type="PROSITE" id="PS50003">
    <property type="entry name" value="PH_DOMAIN"/>
    <property type="match status" value="1"/>
</dbReference>
<dbReference type="InterPro" id="IPR001849">
    <property type="entry name" value="PH_domain"/>
</dbReference>
<protein>
    <submittedName>
        <fullName evidence="4">TBC1 domain family member 14</fullName>
    </submittedName>
</protein>
<evidence type="ECO:0000256" key="1">
    <source>
        <dbReference type="SAM" id="MobiDB-lite"/>
    </source>
</evidence>
<dbReference type="PANTHER" id="PTHR47219:SF9">
    <property type="entry name" value="GTPASE ACTIVATING PROTEIN AND CENTROSOME-ASSOCIATED, ISOFORM B"/>
    <property type="match status" value="1"/>
</dbReference>
<feature type="compositionally biased region" description="Basic and acidic residues" evidence="1">
    <location>
        <begin position="566"/>
        <end position="575"/>
    </location>
</feature>
<feature type="region of interest" description="Disordered" evidence="1">
    <location>
        <begin position="120"/>
        <end position="142"/>
    </location>
</feature>
<comment type="caution">
    <text evidence="4">The sequence shown here is derived from an EMBL/GenBank/DDBJ whole genome shotgun (WGS) entry which is preliminary data.</text>
</comment>
<feature type="region of interest" description="Disordered" evidence="1">
    <location>
        <begin position="852"/>
        <end position="879"/>
    </location>
</feature>
<feature type="compositionally biased region" description="Low complexity" evidence="1">
    <location>
        <begin position="676"/>
        <end position="688"/>
    </location>
</feature>
<feature type="compositionally biased region" description="Basic residues" evidence="1">
    <location>
        <begin position="869"/>
        <end position="879"/>
    </location>
</feature>
<feature type="compositionally biased region" description="Basic residues" evidence="1">
    <location>
        <begin position="605"/>
        <end position="615"/>
    </location>
</feature>
<dbReference type="InterPro" id="IPR000195">
    <property type="entry name" value="Rab-GAP-TBC_dom"/>
</dbReference>
<dbReference type="PROSITE" id="PS50086">
    <property type="entry name" value="TBC_RABGAP"/>
    <property type="match status" value="1"/>
</dbReference>
<feature type="domain" description="PH" evidence="2">
    <location>
        <begin position="1"/>
        <end position="89"/>
    </location>
</feature>
<evidence type="ECO:0000313" key="4">
    <source>
        <dbReference type="EMBL" id="KAK1936554.1"/>
    </source>
</evidence>
<feature type="region of interest" description="Disordered" evidence="1">
    <location>
        <begin position="558"/>
        <end position="649"/>
    </location>
</feature>
<sequence>MSAAAAPHELLMQGYLHKQDDITYSTKSGRKPRLLLTLGDVQVIDDQNQVRHPGNFVFVLQTSTRKLFLSATTEQERRRWVAEIVKLLPGYDEVHRTPSDSMIRIGRNPSSTVIAATMQNNRKRTHKRASKDRRAERKRQQLPKLKRTYTETWLDEVFTLPSGSTREDVPLLDALCFAGIPKELRGRAWAWILGNTLQVNQDLFNICKDRAQAVLMEMSLKRDVEHSVVETPTVSSGSTSAMLESPTRSVSSVSSASSASAMTNVEDNELSSAENVPVLSTPEINDRKRARRSSAVLPVQNMLQDAVGIAEMLVAHGERSIKLVNVDMPRTFGHHPLFQPGAEGTERTTEVLEAYICYRPDLGYVQGMSYLAATLCFHMDSFTAFKALVALMSSSLLFDMFRLEATRTFHYIEVYNQILEYELPAVSAHFQEIGIDAQMYAVDWALTLFTRSLPLDLALRIWDVYVLLGTPFFFQASMGLLSLFQDSLLAMEAEDIMRLLHNFPKNTSSRELFGAIESVSLSCEEITELLAGGKLWSPDEAQQPSVFSTFNQLRVSEDFDSDNDSAEERQQERKEKQKQKKKTRNKKKSSDSAQLKDLAFVSVSKPKKSKNKKNKATSNMQPQSPSGSPVEDAQPTEIASDEKQEDAEPKLSMADMIKQPQKIAAASNGAEKNSRPPVQQQQAAPAQQQKKKKQTQPQQIAAPPVPSVATPTPASEPQSSSETELGAVYTPSHITITRVDGQMRRTVAVTEVMDQLLHYTQQNAQLLMVQDQLGHANRNLQDQLQRSAGTCWRHFAVDLPRSHGARGIPLCVVYGFYALVGPTEIVNGLQNEVTMFRQMCLNLQAEVSLLRSSTTAPTGPDAGSNPQPQHHHRPPPGMS</sequence>
<dbReference type="GO" id="GO:0005096">
    <property type="term" value="F:GTPase activator activity"/>
    <property type="evidence" value="ECO:0007669"/>
    <property type="project" value="TreeGrafter"/>
</dbReference>
<dbReference type="InterPro" id="IPR050302">
    <property type="entry name" value="Rab_GAP_TBC_domain"/>
</dbReference>
<accession>A0AAD9GDS6</accession>
<dbReference type="Gene3D" id="2.30.29.30">
    <property type="entry name" value="Pleckstrin-homology domain (PH domain)/Phosphotyrosine-binding domain (PTB)"/>
    <property type="match status" value="1"/>
</dbReference>
<feature type="domain" description="Rab-GAP TBC" evidence="3">
    <location>
        <begin position="179"/>
        <end position="469"/>
    </location>
</feature>
<proteinExistence type="predicted"/>
<dbReference type="GO" id="GO:0005773">
    <property type="term" value="C:vacuole"/>
    <property type="evidence" value="ECO:0007669"/>
    <property type="project" value="UniProtKB-ARBA"/>
</dbReference>
<gene>
    <name evidence="4" type="ORF">P3T76_009989</name>
</gene>